<comment type="caution">
    <text evidence="1">The sequence shown here is derived from an EMBL/GenBank/DDBJ whole genome shotgun (WGS) entry which is preliminary data.</text>
</comment>
<sequence length="130" mass="13769">MASKASAAIALLLSLNLLFFSMANADIITLKECPNYDVNVCVNVLGLGGILIGTSGPCCSLLSTLVTADAQVCLCAIVKANILGVVVVDATAELNLLLSQYSLKLLYFLYSDYPLELKYGKEEIQSKASS</sequence>
<organism evidence="1 2">
    <name type="scientific">Hibiscus sabdariffa</name>
    <name type="common">roselle</name>
    <dbReference type="NCBI Taxonomy" id="183260"/>
    <lineage>
        <taxon>Eukaryota</taxon>
        <taxon>Viridiplantae</taxon>
        <taxon>Streptophyta</taxon>
        <taxon>Embryophyta</taxon>
        <taxon>Tracheophyta</taxon>
        <taxon>Spermatophyta</taxon>
        <taxon>Magnoliopsida</taxon>
        <taxon>eudicotyledons</taxon>
        <taxon>Gunneridae</taxon>
        <taxon>Pentapetalae</taxon>
        <taxon>rosids</taxon>
        <taxon>malvids</taxon>
        <taxon>Malvales</taxon>
        <taxon>Malvaceae</taxon>
        <taxon>Malvoideae</taxon>
        <taxon>Hibiscus</taxon>
    </lineage>
</organism>
<proteinExistence type="predicted"/>
<name>A0ABR1ZTV9_9ROSI</name>
<keyword evidence="2" id="KW-1185">Reference proteome</keyword>
<dbReference type="Proteomes" id="UP001396334">
    <property type="component" value="Unassembled WGS sequence"/>
</dbReference>
<dbReference type="EMBL" id="JBBPBN010000603">
    <property type="protein sequence ID" value="KAK8484135.1"/>
    <property type="molecule type" value="Genomic_DNA"/>
</dbReference>
<dbReference type="InterPro" id="IPR051636">
    <property type="entry name" value="Plant_LTP/defense-related"/>
</dbReference>
<dbReference type="Pfam" id="PF14547">
    <property type="entry name" value="Hydrophob_seed"/>
    <property type="match status" value="1"/>
</dbReference>
<dbReference type="SUPFAM" id="SSF47699">
    <property type="entry name" value="Bifunctional inhibitor/lipid-transfer protein/seed storage 2S albumin"/>
    <property type="match status" value="1"/>
</dbReference>
<dbReference type="InterPro" id="IPR036312">
    <property type="entry name" value="Bifun_inhib/LTP/seed_sf"/>
</dbReference>
<evidence type="ECO:0000313" key="1">
    <source>
        <dbReference type="EMBL" id="KAK8484135.1"/>
    </source>
</evidence>
<reference evidence="1 2" key="1">
    <citation type="journal article" date="2024" name="G3 (Bethesda)">
        <title>Genome assembly of Hibiscus sabdariffa L. provides insights into metabolisms of medicinal natural products.</title>
        <authorList>
            <person name="Kim T."/>
        </authorList>
    </citation>
    <scope>NUCLEOTIDE SEQUENCE [LARGE SCALE GENOMIC DNA]</scope>
    <source>
        <strain evidence="1">TK-2024</strain>
        <tissue evidence="1">Old leaves</tissue>
    </source>
</reference>
<protein>
    <submittedName>
        <fullName evidence="1">Uncharacterized protein</fullName>
    </submittedName>
</protein>
<gene>
    <name evidence="1" type="ORF">V6N11_024266</name>
</gene>
<dbReference type="PANTHER" id="PTHR31731">
    <property type="match status" value="1"/>
</dbReference>
<evidence type="ECO:0000313" key="2">
    <source>
        <dbReference type="Proteomes" id="UP001396334"/>
    </source>
</evidence>
<dbReference type="InterPro" id="IPR027923">
    <property type="entry name" value="Hydrophob_seed_dom"/>
</dbReference>
<dbReference type="Gene3D" id="1.10.110.10">
    <property type="entry name" value="Plant lipid-transfer and hydrophobic proteins"/>
    <property type="match status" value="1"/>
</dbReference>
<accession>A0ABR1ZTV9</accession>